<name>A0A0S4XQM0_9BACT</name>
<gene>
    <name evidence="2" type="ORF">BN3087_920001</name>
</gene>
<dbReference type="GO" id="GO:0006415">
    <property type="term" value="P:translational termination"/>
    <property type="evidence" value="ECO:0007669"/>
    <property type="project" value="TreeGrafter"/>
</dbReference>
<dbReference type="SUPFAM" id="SSF143011">
    <property type="entry name" value="RelE-like"/>
    <property type="match status" value="1"/>
</dbReference>
<organism evidence="2">
    <name type="scientific">Sulfurovum sp. enrichment culture clone C5</name>
    <dbReference type="NCBI Taxonomy" id="497650"/>
    <lineage>
        <taxon>Bacteria</taxon>
        <taxon>Pseudomonadati</taxon>
        <taxon>Campylobacterota</taxon>
        <taxon>Epsilonproteobacteria</taxon>
        <taxon>Campylobacterales</taxon>
        <taxon>Sulfurovaceae</taxon>
        <taxon>Sulfurovum</taxon>
        <taxon>environmental samples</taxon>
    </lineage>
</organism>
<evidence type="ECO:0000256" key="1">
    <source>
        <dbReference type="ARBA" id="ARBA00022649"/>
    </source>
</evidence>
<accession>A0A0S4XQM0</accession>
<sequence>MREIVLGKGFQKDIERDKTSGKYKTDDFELLKSIIVDLQINNSIAPQYKRHPLKGDLRGYECVHIKNDWLLVFKIDEESLKLAMLGKHTQVYKKFK</sequence>
<dbReference type="EMBL" id="FAXN01000098">
    <property type="protein sequence ID" value="CUV66592.1"/>
    <property type="molecule type" value="Genomic_DNA"/>
</dbReference>
<protein>
    <submittedName>
        <fullName evidence="2">Addiction module toxin, RelE/StbE family</fullName>
    </submittedName>
</protein>
<dbReference type="GO" id="GO:0004521">
    <property type="term" value="F:RNA endonuclease activity"/>
    <property type="evidence" value="ECO:0007669"/>
    <property type="project" value="TreeGrafter"/>
</dbReference>
<dbReference type="InterPro" id="IPR004386">
    <property type="entry name" value="Toxin_YafQ-like"/>
</dbReference>
<proteinExistence type="predicted"/>
<dbReference type="Pfam" id="PF15738">
    <property type="entry name" value="YafQ_toxin"/>
    <property type="match status" value="1"/>
</dbReference>
<keyword evidence="1" id="KW-1277">Toxin-antitoxin system</keyword>
<evidence type="ECO:0000313" key="2">
    <source>
        <dbReference type="EMBL" id="CUV66592.1"/>
    </source>
</evidence>
<reference evidence="2" key="1">
    <citation type="submission" date="2015-11" db="EMBL/GenBank/DDBJ databases">
        <authorList>
            <person name="Zhang Y."/>
            <person name="Guo Z."/>
        </authorList>
    </citation>
    <scope>NUCLEOTIDE SEQUENCE</scope>
    <source>
        <strain evidence="2">BN30871</strain>
    </source>
</reference>
<dbReference type="PANTHER" id="PTHR40588:SF1">
    <property type="entry name" value="MRNA INTERFERASE TOXIN YAFQ"/>
    <property type="match status" value="1"/>
</dbReference>
<dbReference type="PANTHER" id="PTHR40588">
    <property type="entry name" value="MRNA INTERFERASE TOXIN YAFQ"/>
    <property type="match status" value="1"/>
</dbReference>
<dbReference type="InterPro" id="IPR007712">
    <property type="entry name" value="RelE/ParE_toxin"/>
</dbReference>
<dbReference type="NCBIfam" id="TIGR02385">
    <property type="entry name" value="RelE_StbE"/>
    <property type="match status" value="1"/>
</dbReference>
<dbReference type="Gene3D" id="3.30.2310.20">
    <property type="entry name" value="RelE-like"/>
    <property type="match status" value="1"/>
</dbReference>
<dbReference type="AlphaFoldDB" id="A0A0S4XQM0"/>
<dbReference type="GO" id="GO:0006402">
    <property type="term" value="P:mRNA catabolic process"/>
    <property type="evidence" value="ECO:0007669"/>
    <property type="project" value="TreeGrafter"/>
</dbReference>
<dbReference type="InterPro" id="IPR035093">
    <property type="entry name" value="RelE/ParE_toxin_dom_sf"/>
</dbReference>